<evidence type="ECO:0000313" key="3">
    <source>
        <dbReference type="Proteomes" id="UP001153069"/>
    </source>
</evidence>
<proteinExistence type="predicted"/>
<feature type="compositionally biased region" description="Basic residues" evidence="1">
    <location>
        <begin position="145"/>
        <end position="159"/>
    </location>
</feature>
<accession>A0A9N8EDJ7</accession>
<organism evidence="2 3">
    <name type="scientific">Seminavis robusta</name>
    <dbReference type="NCBI Taxonomy" id="568900"/>
    <lineage>
        <taxon>Eukaryota</taxon>
        <taxon>Sar</taxon>
        <taxon>Stramenopiles</taxon>
        <taxon>Ochrophyta</taxon>
        <taxon>Bacillariophyta</taxon>
        <taxon>Bacillariophyceae</taxon>
        <taxon>Bacillariophycidae</taxon>
        <taxon>Naviculales</taxon>
        <taxon>Naviculaceae</taxon>
        <taxon>Seminavis</taxon>
    </lineage>
</organism>
<gene>
    <name evidence="2" type="ORF">SEMRO_791_G202890.1</name>
</gene>
<feature type="region of interest" description="Disordered" evidence="1">
    <location>
        <begin position="99"/>
        <end position="177"/>
    </location>
</feature>
<comment type="caution">
    <text evidence="2">The sequence shown here is derived from an EMBL/GenBank/DDBJ whole genome shotgun (WGS) entry which is preliminary data.</text>
</comment>
<evidence type="ECO:0000313" key="2">
    <source>
        <dbReference type="EMBL" id="CAB9516545.1"/>
    </source>
</evidence>
<protein>
    <submittedName>
        <fullName evidence="2">Uncharacterized protein</fullName>
    </submittedName>
</protein>
<keyword evidence="3" id="KW-1185">Reference proteome</keyword>
<feature type="region of interest" description="Disordered" evidence="1">
    <location>
        <begin position="1"/>
        <end position="63"/>
    </location>
</feature>
<sequence>MASASSEDSKKAANDSLDGSLDGNASHMPRTRRQCPDDEDNNLNKILGKDAPRRSLSSELDGSLVIGDNWKNMTTVHKGRHEFGDSSDSLMDDSFAESFGGNSFASSQDSFAADEEDKIASQFTTLDDSSSGGGGGGGAVTARRATPRRTYSKQRKTMPKKSDPLQAISEDDDTADS</sequence>
<dbReference type="EMBL" id="CAICTM010000790">
    <property type="protein sequence ID" value="CAB9516545.1"/>
    <property type="molecule type" value="Genomic_DNA"/>
</dbReference>
<dbReference type="Proteomes" id="UP001153069">
    <property type="component" value="Unassembled WGS sequence"/>
</dbReference>
<dbReference type="AlphaFoldDB" id="A0A9N8EDJ7"/>
<evidence type="ECO:0000256" key="1">
    <source>
        <dbReference type="SAM" id="MobiDB-lite"/>
    </source>
</evidence>
<reference evidence="2" key="1">
    <citation type="submission" date="2020-06" db="EMBL/GenBank/DDBJ databases">
        <authorList>
            <consortium name="Plant Systems Biology data submission"/>
        </authorList>
    </citation>
    <scope>NUCLEOTIDE SEQUENCE</scope>
    <source>
        <strain evidence="2">D6</strain>
    </source>
</reference>
<name>A0A9N8EDJ7_9STRA</name>